<dbReference type="InterPro" id="IPR000014">
    <property type="entry name" value="PAS"/>
</dbReference>
<keyword evidence="19" id="KW-1185">Reference proteome</keyword>
<dbReference type="PROSITE" id="PS50885">
    <property type="entry name" value="HAMP"/>
    <property type="match status" value="1"/>
</dbReference>
<dbReference type="PROSITE" id="PS50109">
    <property type="entry name" value="HIS_KIN"/>
    <property type="match status" value="1"/>
</dbReference>
<comment type="catalytic activity">
    <reaction evidence="1">
        <text>ATP + protein L-histidine = ADP + protein N-phospho-L-histidine.</text>
        <dbReference type="EC" id="2.7.13.3"/>
    </reaction>
</comment>
<dbReference type="Pfam" id="PF12860">
    <property type="entry name" value="PAS_7"/>
    <property type="match status" value="1"/>
</dbReference>
<evidence type="ECO:0000256" key="4">
    <source>
        <dbReference type="ARBA" id="ARBA00022475"/>
    </source>
</evidence>
<dbReference type="InterPro" id="IPR017232">
    <property type="entry name" value="NtrY"/>
</dbReference>
<dbReference type="SMART" id="SM00304">
    <property type="entry name" value="HAMP"/>
    <property type="match status" value="1"/>
</dbReference>
<evidence type="ECO:0000256" key="7">
    <source>
        <dbReference type="ARBA" id="ARBA00022692"/>
    </source>
</evidence>
<keyword evidence="11 14" id="KW-1133">Transmembrane helix</keyword>
<accession>A0ABS6IR51</accession>
<evidence type="ECO:0000256" key="3">
    <source>
        <dbReference type="ARBA" id="ARBA00012438"/>
    </source>
</evidence>
<keyword evidence="13 14" id="KW-0472">Membrane</keyword>
<evidence type="ECO:0000256" key="8">
    <source>
        <dbReference type="ARBA" id="ARBA00022741"/>
    </source>
</evidence>
<dbReference type="Pfam" id="PF00512">
    <property type="entry name" value="HisKA"/>
    <property type="match status" value="1"/>
</dbReference>
<evidence type="ECO:0000256" key="9">
    <source>
        <dbReference type="ARBA" id="ARBA00022777"/>
    </source>
</evidence>
<evidence type="ECO:0000256" key="6">
    <source>
        <dbReference type="ARBA" id="ARBA00022679"/>
    </source>
</evidence>
<dbReference type="Pfam" id="PF02518">
    <property type="entry name" value="HATPase_c"/>
    <property type="match status" value="1"/>
</dbReference>
<dbReference type="InterPro" id="IPR045671">
    <property type="entry name" value="NtrY-like_N"/>
</dbReference>
<protein>
    <recommendedName>
        <fullName evidence="3">histidine kinase</fullName>
        <ecNumber evidence="3">2.7.13.3</ecNumber>
    </recommendedName>
</protein>
<proteinExistence type="predicted"/>
<dbReference type="PANTHER" id="PTHR43065:SF10">
    <property type="entry name" value="PEROXIDE STRESS-ACTIVATED HISTIDINE KINASE MAK3"/>
    <property type="match status" value="1"/>
</dbReference>
<evidence type="ECO:0000256" key="10">
    <source>
        <dbReference type="ARBA" id="ARBA00022840"/>
    </source>
</evidence>
<dbReference type="EC" id="2.7.13.3" evidence="3"/>
<feature type="transmembrane region" description="Helical" evidence="14">
    <location>
        <begin position="44"/>
        <end position="68"/>
    </location>
</feature>
<feature type="transmembrane region" description="Helical" evidence="14">
    <location>
        <begin position="284"/>
        <end position="309"/>
    </location>
</feature>
<dbReference type="PANTHER" id="PTHR43065">
    <property type="entry name" value="SENSOR HISTIDINE KINASE"/>
    <property type="match status" value="1"/>
</dbReference>
<dbReference type="InterPro" id="IPR003660">
    <property type="entry name" value="HAMP_dom"/>
</dbReference>
<name>A0ABS6IR51_9HYPH</name>
<sequence>MSKVLRSLSGRVAAVSLAILAIAAGTATYAWLAGFVPESFSTRGWMTGLLVADLVIAIALASVVAVRLTQLWLDRRRGAAGSRLHMRLVLVCSVFTITPTVIVTIILSMLVISLTDFVVKPSQASYEAARAIGEPVRRAREQEILNDIEAISSPLQAEGVDALRDPAATKAMLQRLIEGRPIIEATVLDADKGVISQAKAPDAEGMANPVPPAQFLWQAVNQARPVQFESPTGAYFVMQLFVGEPLFLATGHAVDLRVVDYIKSIEFAGSFYSQIESALRRSQLILFVVCGAIAFLMLLAAVWLAILFASRLTEPIGGLMQAAEKVRGGDLSARVEEGPPNDELGQLARSFNRMASQIEQQRGELVHANTELDTRRRLTDAVLAGVSAGVLSVDAEGVVMRSNRSALDLLALPEDGVLGRPLISVMPELGPLVAQAAERPDRMTQGQVEILQRGSRQILLVRISAASGAGYVVTFDDVTDLMSAQRMAAWGDVARRIAHEIKNPLTPIQLSAERLKRRYLKQIKEDPETFTMCTETIIRQVGDIGRMVDEFSSFARMPRPTVKEEDAKEMCQQALFLQRNGNPDLRYVTNLPAHAVPLNCDRRQVSQVLTNILKNSAEAIEGRDERPDTPLPQGEISLSLQEDAAGVRIVVEDNGRGLPKEGRERLTEPYMTTRAKGTGLGLAIVKKIMEDHGGFLSLEDREGGGARISLVFRRDAKEIASAGVHATAAQ</sequence>
<keyword evidence="10" id="KW-0067">ATP-binding</keyword>
<gene>
    <name evidence="18" type="ORF">KQ910_25055</name>
</gene>
<evidence type="ECO:0000313" key="18">
    <source>
        <dbReference type="EMBL" id="MBU8877064.1"/>
    </source>
</evidence>
<dbReference type="GO" id="GO:0016301">
    <property type="term" value="F:kinase activity"/>
    <property type="evidence" value="ECO:0007669"/>
    <property type="project" value="UniProtKB-KW"/>
</dbReference>
<evidence type="ECO:0000313" key="19">
    <source>
        <dbReference type="Proteomes" id="UP000727907"/>
    </source>
</evidence>
<evidence type="ECO:0000256" key="2">
    <source>
        <dbReference type="ARBA" id="ARBA00004651"/>
    </source>
</evidence>
<dbReference type="CDD" id="cd06225">
    <property type="entry name" value="HAMP"/>
    <property type="match status" value="1"/>
</dbReference>
<dbReference type="Pfam" id="PF19312">
    <property type="entry name" value="NtrY_N"/>
    <property type="match status" value="1"/>
</dbReference>
<dbReference type="EMBL" id="JAHOPB010000003">
    <property type="protein sequence ID" value="MBU8877064.1"/>
    <property type="molecule type" value="Genomic_DNA"/>
</dbReference>
<dbReference type="InterPro" id="IPR005467">
    <property type="entry name" value="His_kinase_dom"/>
</dbReference>
<keyword evidence="7 14" id="KW-0812">Transmembrane</keyword>
<organism evidence="18 19">
    <name type="scientific">Reyranella humidisoli</name>
    <dbReference type="NCBI Taxonomy" id="2849149"/>
    <lineage>
        <taxon>Bacteria</taxon>
        <taxon>Pseudomonadati</taxon>
        <taxon>Pseudomonadota</taxon>
        <taxon>Alphaproteobacteria</taxon>
        <taxon>Hyphomicrobiales</taxon>
        <taxon>Reyranellaceae</taxon>
        <taxon>Reyranella</taxon>
    </lineage>
</organism>
<keyword evidence="4" id="KW-1003">Cell membrane</keyword>
<evidence type="ECO:0000256" key="12">
    <source>
        <dbReference type="ARBA" id="ARBA00023012"/>
    </source>
</evidence>
<keyword evidence="5" id="KW-0597">Phosphoprotein</keyword>
<dbReference type="InterPro" id="IPR003661">
    <property type="entry name" value="HisK_dim/P_dom"/>
</dbReference>
<feature type="transmembrane region" description="Helical" evidence="14">
    <location>
        <begin position="12"/>
        <end position="32"/>
    </location>
</feature>
<feature type="transmembrane region" description="Helical" evidence="14">
    <location>
        <begin position="88"/>
        <end position="112"/>
    </location>
</feature>
<keyword evidence="12" id="KW-0902">Two-component regulatory system</keyword>
<evidence type="ECO:0000256" key="1">
    <source>
        <dbReference type="ARBA" id="ARBA00000085"/>
    </source>
</evidence>
<dbReference type="SMART" id="SM00387">
    <property type="entry name" value="HATPase_c"/>
    <property type="match status" value="1"/>
</dbReference>
<evidence type="ECO:0000259" key="17">
    <source>
        <dbReference type="PROSITE" id="PS50885"/>
    </source>
</evidence>
<evidence type="ECO:0000256" key="14">
    <source>
        <dbReference type="SAM" id="Phobius"/>
    </source>
</evidence>
<comment type="subcellular location">
    <subcellularLocation>
        <location evidence="2">Cell membrane</location>
        <topology evidence="2">Multi-pass membrane protein</topology>
    </subcellularLocation>
</comment>
<dbReference type="PROSITE" id="PS50112">
    <property type="entry name" value="PAS"/>
    <property type="match status" value="1"/>
</dbReference>
<keyword evidence="8" id="KW-0547">Nucleotide-binding</keyword>
<dbReference type="Pfam" id="PF00672">
    <property type="entry name" value="HAMP"/>
    <property type="match status" value="1"/>
</dbReference>
<dbReference type="InterPro" id="IPR003594">
    <property type="entry name" value="HATPase_dom"/>
</dbReference>
<comment type="caution">
    <text evidence="18">The sequence shown here is derived from an EMBL/GenBank/DDBJ whole genome shotgun (WGS) entry which is preliminary data.</text>
</comment>
<dbReference type="CDD" id="cd00082">
    <property type="entry name" value="HisKA"/>
    <property type="match status" value="1"/>
</dbReference>
<feature type="domain" description="Histidine kinase" evidence="15">
    <location>
        <begin position="496"/>
        <end position="716"/>
    </location>
</feature>
<keyword evidence="9 18" id="KW-0418">Kinase</keyword>
<feature type="domain" description="HAMP" evidence="17">
    <location>
        <begin position="310"/>
        <end position="363"/>
    </location>
</feature>
<evidence type="ECO:0000256" key="5">
    <source>
        <dbReference type="ARBA" id="ARBA00022553"/>
    </source>
</evidence>
<evidence type="ECO:0000259" key="15">
    <source>
        <dbReference type="PROSITE" id="PS50109"/>
    </source>
</evidence>
<keyword evidence="6" id="KW-0808">Transferase</keyword>
<evidence type="ECO:0000256" key="11">
    <source>
        <dbReference type="ARBA" id="ARBA00022989"/>
    </source>
</evidence>
<evidence type="ECO:0000259" key="16">
    <source>
        <dbReference type="PROSITE" id="PS50112"/>
    </source>
</evidence>
<evidence type="ECO:0000256" key="13">
    <source>
        <dbReference type="ARBA" id="ARBA00023136"/>
    </source>
</evidence>
<feature type="domain" description="PAS" evidence="16">
    <location>
        <begin position="375"/>
        <end position="423"/>
    </location>
</feature>
<dbReference type="Proteomes" id="UP000727907">
    <property type="component" value="Unassembled WGS sequence"/>
</dbReference>
<dbReference type="SMART" id="SM00388">
    <property type="entry name" value="HisKA"/>
    <property type="match status" value="1"/>
</dbReference>
<dbReference type="RefSeq" id="WP_216966457.1">
    <property type="nucleotide sequence ID" value="NZ_JAHOPB010000003.1"/>
</dbReference>
<reference evidence="18 19" key="1">
    <citation type="submission" date="2021-06" db="EMBL/GenBank/DDBJ databases">
        <authorList>
            <person name="Lee D.H."/>
        </authorList>
    </citation>
    <scope>NUCLEOTIDE SEQUENCE [LARGE SCALE GENOMIC DNA]</scope>
    <source>
        <strain evidence="18 19">MMS21-HV4-11</strain>
    </source>
</reference>
<dbReference type="PIRSF" id="PIRSF037532">
    <property type="entry name" value="STHK_NtrY"/>
    <property type="match status" value="1"/>
</dbReference>